<name>A0A8S1MK04_PARPR</name>
<comment type="caution">
    <text evidence="2">The sequence shown here is derived from an EMBL/GenBank/DDBJ whole genome shotgun (WGS) entry which is preliminary data.</text>
</comment>
<reference evidence="2" key="1">
    <citation type="submission" date="2021-01" db="EMBL/GenBank/DDBJ databases">
        <authorList>
            <consortium name="Genoscope - CEA"/>
            <person name="William W."/>
        </authorList>
    </citation>
    <scope>NUCLEOTIDE SEQUENCE</scope>
</reference>
<keyword evidence="3" id="KW-1185">Reference proteome</keyword>
<evidence type="ECO:0000256" key="1">
    <source>
        <dbReference type="SAM" id="MobiDB-lite"/>
    </source>
</evidence>
<feature type="region of interest" description="Disordered" evidence="1">
    <location>
        <begin position="1"/>
        <end position="26"/>
    </location>
</feature>
<dbReference type="Proteomes" id="UP000688137">
    <property type="component" value="Unassembled WGS sequence"/>
</dbReference>
<protein>
    <submittedName>
        <fullName evidence="2">Uncharacterized protein</fullName>
    </submittedName>
</protein>
<dbReference type="OMA" id="YQVINQR"/>
<organism evidence="2 3">
    <name type="scientific">Paramecium primaurelia</name>
    <dbReference type="NCBI Taxonomy" id="5886"/>
    <lineage>
        <taxon>Eukaryota</taxon>
        <taxon>Sar</taxon>
        <taxon>Alveolata</taxon>
        <taxon>Ciliophora</taxon>
        <taxon>Intramacronucleata</taxon>
        <taxon>Oligohymenophorea</taxon>
        <taxon>Peniculida</taxon>
        <taxon>Parameciidae</taxon>
        <taxon>Paramecium</taxon>
    </lineage>
</organism>
<accession>A0A8S1MK04</accession>
<gene>
    <name evidence="2" type="ORF">PPRIM_AZ9-3.1.T0640097</name>
</gene>
<sequence length="154" mass="18696">MLSINTKTNCKRQQNSLYRNPSKSMSQSSFDLQDILLDRRIQIAENLSKLRDYQEEREKEYRQREKEYQKAKKKVHLYQVINQRFRAQSFIEEQHQQAKLLERSIKYVPMTNKSVNESKLLTLKMNLEPLRTKAKQIKPYIDHDVMVTQKWKEF</sequence>
<proteinExistence type="predicted"/>
<dbReference type="AlphaFoldDB" id="A0A8S1MK04"/>
<dbReference type="EMBL" id="CAJJDM010000066">
    <property type="protein sequence ID" value="CAD8080670.1"/>
    <property type="molecule type" value="Genomic_DNA"/>
</dbReference>
<evidence type="ECO:0000313" key="3">
    <source>
        <dbReference type="Proteomes" id="UP000688137"/>
    </source>
</evidence>
<evidence type="ECO:0000313" key="2">
    <source>
        <dbReference type="EMBL" id="CAD8080670.1"/>
    </source>
</evidence>